<dbReference type="OrthoDB" id="9758578at2"/>
<evidence type="ECO:0000313" key="2">
    <source>
        <dbReference type="Proteomes" id="UP000285456"/>
    </source>
</evidence>
<reference evidence="1 2" key="1">
    <citation type="journal article" date="2007" name="Int. J. Syst. Evol. Microbiol.">
        <title>Oceanobacillus profundus sp. nov., isolated from a deep-sea sediment core.</title>
        <authorList>
            <person name="Kim Y.G."/>
            <person name="Choi D.H."/>
            <person name="Hyun S."/>
            <person name="Cho B.C."/>
        </authorList>
    </citation>
    <scope>NUCLEOTIDE SEQUENCE [LARGE SCALE GENOMIC DNA]</scope>
    <source>
        <strain evidence="1 2">DSM 18246</strain>
    </source>
</reference>
<dbReference type="SUPFAM" id="SSF48239">
    <property type="entry name" value="Terpenoid cyclases/Protein prenyltransferases"/>
    <property type="match status" value="1"/>
</dbReference>
<accession>A0A417YIS7</accession>
<evidence type="ECO:0008006" key="3">
    <source>
        <dbReference type="Google" id="ProtNLM"/>
    </source>
</evidence>
<keyword evidence="2" id="KW-1185">Reference proteome</keyword>
<organism evidence="1 2">
    <name type="scientific">Oceanobacillus profundus</name>
    <dbReference type="NCBI Taxonomy" id="372463"/>
    <lineage>
        <taxon>Bacteria</taxon>
        <taxon>Bacillati</taxon>
        <taxon>Bacillota</taxon>
        <taxon>Bacilli</taxon>
        <taxon>Bacillales</taxon>
        <taxon>Bacillaceae</taxon>
        <taxon>Oceanobacillus</taxon>
    </lineage>
</organism>
<dbReference type="Gene3D" id="1.50.10.20">
    <property type="match status" value="1"/>
</dbReference>
<evidence type="ECO:0000313" key="1">
    <source>
        <dbReference type="EMBL" id="RHW32958.1"/>
    </source>
</evidence>
<dbReference type="EMBL" id="QWEH01000004">
    <property type="protein sequence ID" value="RHW32958.1"/>
    <property type="molecule type" value="Genomic_DNA"/>
</dbReference>
<dbReference type="AlphaFoldDB" id="A0A417YIS7"/>
<protein>
    <recommendedName>
        <fullName evidence="3">Squalene cyclase C-terminal domain-containing protein</fullName>
    </recommendedName>
</protein>
<name>A0A417YIS7_9BACI</name>
<proteinExistence type="predicted"/>
<sequence length="316" mass="36217">MWTKLNKKISTFREKIINDIYSLEEDGVYKDFELTVGIATEWITGYVLNALPKKIKARKSESYLLKSSRIQGGWGFNSNVVADADSTAIVIAGMSIENVKNKDIDFLEQHIRESGGVSTYIERDLLLAFNDNNKYFPKAPLNIYRGWLQEHLSTSCNTLIALKSVLSDKKKGKMETFIMNNFSDGVWWDYWWKDWYYPTMVAVLALEGDISNYYKHKIISYISETQLINGGWGKKEFEPFATSCIMITLKTLGYEQSILYTDAIESFINNSDYRVNLSGRARMKVPSADELSHFKGTIVKDNGIFTLATMYNALNY</sequence>
<dbReference type="InterPro" id="IPR008930">
    <property type="entry name" value="Terpenoid_cyclase/PrenylTrfase"/>
</dbReference>
<gene>
    <name evidence="1" type="ORF">D1B32_07880</name>
</gene>
<comment type="caution">
    <text evidence="1">The sequence shown here is derived from an EMBL/GenBank/DDBJ whole genome shotgun (WGS) entry which is preliminary data.</text>
</comment>
<dbReference type="Proteomes" id="UP000285456">
    <property type="component" value="Unassembled WGS sequence"/>
</dbReference>